<proteinExistence type="predicted"/>
<evidence type="ECO:0000313" key="1">
    <source>
        <dbReference type="EMBL" id="VWC82602.1"/>
    </source>
</evidence>
<protein>
    <submittedName>
        <fullName evidence="1">Uncharacterized protein</fullName>
    </submittedName>
</protein>
<evidence type="ECO:0000313" key="2">
    <source>
        <dbReference type="Proteomes" id="UP000494110"/>
    </source>
</evidence>
<sequence length="309" mass="33894">MKPELNRKAGGDTCRNLLQRGSSERKAVFQMRDALRSLSKVAWRVSTKAAGAALCEADAAFLASLDGTEKGHVLSEALAWRETLAPGQYLREAKIENFEDVVREMGLAYVHSLISKYQEAYTESRFPQGPQQIAELPADIPCDSKLSFVQLLSQGNVIVGGGMLCLRTGHVFNTVSICGSLTTNFESVSEARQPSSGKAVAVTFNGDGRFRVIDPANLTHLDGHVAPDDDAGPDIFKPYIERIGDRNHVLVLHTKDSEMTFVVPPGCREDEWLRQESLSAMRESIKLSEQAQRKAIRAKYAGLAADLCK</sequence>
<name>A0A6P2VQR5_BURL3</name>
<dbReference type="Proteomes" id="UP000494110">
    <property type="component" value="Unassembled WGS sequence"/>
</dbReference>
<reference evidence="1 2" key="1">
    <citation type="submission" date="2019-09" db="EMBL/GenBank/DDBJ databases">
        <authorList>
            <person name="Depoorter E."/>
        </authorList>
    </citation>
    <scope>NUCLEOTIDE SEQUENCE [LARGE SCALE GENOMIC DNA]</scope>
    <source>
        <strain evidence="1">R-39750</strain>
    </source>
</reference>
<accession>A0A6P2VQR5</accession>
<organism evidence="1 2">
    <name type="scientific">Burkholderia lata (strain ATCC 17760 / DSM 23089 / LMG 22485 / NCIMB 9086 / R18194 / 383)</name>
    <dbReference type="NCBI Taxonomy" id="482957"/>
    <lineage>
        <taxon>Bacteria</taxon>
        <taxon>Pseudomonadati</taxon>
        <taxon>Pseudomonadota</taxon>
        <taxon>Betaproteobacteria</taxon>
        <taxon>Burkholderiales</taxon>
        <taxon>Burkholderiaceae</taxon>
        <taxon>Burkholderia</taxon>
        <taxon>Burkholderia cepacia complex</taxon>
    </lineage>
</organism>
<dbReference type="EMBL" id="CABVQN010000004">
    <property type="protein sequence ID" value="VWC82602.1"/>
    <property type="molecule type" value="Genomic_DNA"/>
</dbReference>
<dbReference type="AlphaFoldDB" id="A0A6P2VQR5"/>
<dbReference type="RefSeq" id="WP_175011449.1">
    <property type="nucleotide sequence ID" value="NZ_CABVQN010000004.1"/>
</dbReference>
<gene>
    <name evidence="1" type="ORF">BLA39750_01314</name>
</gene>